<name>A0A319DIX0_9EURO</name>
<evidence type="ECO:0000313" key="1">
    <source>
        <dbReference type="EMBL" id="PYH96874.1"/>
    </source>
</evidence>
<reference evidence="1 2" key="1">
    <citation type="submission" date="2018-02" db="EMBL/GenBank/DDBJ databases">
        <title>The genomes of Aspergillus section Nigri reveals drivers in fungal speciation.</title>
        <authorList>
            <consortium name="DOE Joint Genome Institute"/>
            <person name="Vesth T.C."/>
            <person name="Nybo J."/>
            <person name="Theobald S."/>
            <person name="Brandl J."/>
            <person name="Frisvad J.C."/>
            <person name="Nielsen K.F."/>
            <person name="Lyhne E.K."/>
            <person name="Kogle M.E."/>
            <person name="Kuo A."/>
            <person name="Riley R."/>
            <person name="Clum A."/>
            <person name="Nolan M."/>
            <person name="Lipzen A."/>
            <person name="Salamov A."/>
            <person name="Henrissat B."/>
            <person name="Wiebenga A."/>
            <person name="De vries R.P."/>
            <person name="Grigoriev I.V."/>
            <person name="Mortensen U.H."/>
            <person name="Andersen M.R."/>
            <person name="Baker S.E."/>
        </authorList>
    </citation>
    <scope>NUCLEOTIDE SEQUENCE [LARGE SCALE GENOMIC DNA]</scope>
    <source>
        <strain evidence="1 2">CBS 707.79</strain>
    </source>
</reference>
<keyword evidence="2" id="KW-1185">Reference proteome</keyword>
<proteinExistence type="predicted"/>
<dbReference type="EMBL" id="KZ825832">
    <property type="protein sequence ID" value="PYH96874.1"/>
    <property type="molecule type" value="Genomic_DNA"/>
</dbReference>
<dbReference type="STRING" id="1448320.A0A319DIX0"/>
<feature type="non-terminal residue" evidence="1">
    <location>
        <position position="1"/>
    </location>
</feature>
<accession>A0A319DIX0</accession>
<dbReference type="Proteomes" id="UP000247810">
    <property type="component" value="Unassembled WGS sequence"/>
</dbReference>
<dbReference type="VEuPathDB" id="FungiDB:BO71DRAFT_319876"/>
<dbReference type="AlphaFoldDB" id="A0A319DIX0"/>
<gene>
    <name evidence="1" type="ORF">BO71DRAFT_319876</name>
</gene>
<protein>
    <submittedName>
        <fullName evidence="1">Uncharacterized protein</fullName>
    </submittedName>
</protein>
<evidence type="ECO:0000313" key="2">
    <source>
        <dbReference type="Proteomes" id="UP000247810"/>
    </source>
</evidence>
<dbReference type="OrthoDB" id="2156052at2759"/>
<sequence length="95" mass="10435">IRAEAIVKQVKQQLDENIDYGCTLIGRCGASGVSFKVTCAIYAYTVVGKGTTRPLWHQVSREAEIYGVLLRVQGSAVPVFLGKLDLDKFYFVHGA</sequence>
<organism evidence="1 2">
    <name type="scientific">Aspergillus ellipticus CBS 707.79</name>
    <dbReference type="NCBI Taxonomy" id="1448320"/>
    <lineage>
        <taxon>Eukaryota</taxon>
        <taxon>Fungi</taxon>
        <taxon>Dikarya</taxon>
        <taxon>Ascomycota</taxon>
        <taxon>Pezizomycotina</taxon>
        <taxon>Eurotiomycetes</taxon>
        <taxon>Eurotiomycetidae</taxon>
        <taxon>Eurotiales</taxon>
        <taxon>Aspergillaceae</taxon>
        <taxon>Aspergillus</taxon>
        <taxon>Aspergillus subgen. Circumdati</taxon>
    </lineage>
</organism>